<dbReference type="Pfam" id="PF10396">
    <property type="entry name" value="TrmE_N"/>
    <property type="match status" value="1"/>
</dbReference>
<sequence>MGYYQAHRGIQISNSDTIAAIATAPGRGGVGIVRVSGPKSHEIAEKILQKPPVIRKADYHTFKDSNGDTIDSGIALFFQKPRSFTGEDVLELQAHGGPVVLDLLLKRVLALGARPARAGEFTEQAFLNDKMDLAQAEAVADLIEAESAEAAKAAVRSLQGEFSQNIHDLVEKLIELRLYVEASLDFPEEEIDFLNDGKIETKLTTIETALQQVFRSARQGSLLREGMSVVIAGKPNAGKSSLLNSLAGRESAIVTEIPGTTRDVLREHIQIDGLPLHIIDTAGLRESDDPVEQEGVRRAWAEIEQADRILLVLDDSHRENDHLQIEEKLPPHIGITRIYNKIDVSGRGAEIQQLSPAENREQGAETAIALSVKTGEGLKLLKTHLKQCMGYEQSNEGRFMARRRHIEALENAETNVQSARYNLIELQAGELLAEELRMAQQQLSQITGEFTSDDLLGRIFSSFCIGK</sequence>
<dbReference type="Gene3D" id="1.20.120.430">
    <property type="entry name" value="tRNA modification GTPase MnmE domain 2"/>
    <property type="match status" value="1"/>
</dbReference>
<organism evidence="10">
    <name type="scientific">hydrothermal vent metagenome</name>
    <dbReference type="NCBI Taxonomy" id="652676"/>
    <lineage>
        <taxon>unclassified sequences</taxon>
        <taxon>metagenomes</taxon>
        <taxon>ecological metagenomes</taxon>
    </lineage>
</organism>
<keyword evidence="6" id="KW-0378">Hydrolase</keyword>
<dbReference type="Pfam" id="PF01926">
    <property type="entry name" value="MMR_HSR1"/>
    <property type="match status" value="1"/>
</dbReference>
<dbReference type="CDD" id="cd14858">
    <property type="entry name" value="TrmE_N"/>
    <property type="match status" value="1"/>
</dbReference>
<dbReference type="SUPFAM" id="SSF52540">
    <property type="entry name" value="P-loop containing nucleoside triphosphate hydrolases"/>
    <property type="match status" value="1"/>
</dbReference>
<evidence type="ECO:0000313" key="10">
    <source>
        <dbReference type="EMBL" id="VAW69021.1"/>
    </source>
</evidence>
<dbReference type="NCBIfam" id="TIGR00231">
    <property type="entry name" value="small_GTP"/>
    <property type="match status" value="1"/>
</dbReference>
<comment type="similarity">
    <text evidence="1">Belongs to the TRAFAC class TrmE-Era-EngA-EngB-Septin-like GTPase superfamily. TrmE GTPase family.</text>
</comment>
<evidence type="ECO:0000259" key="9">
    <source>
        <dbReference type="PROSITE" id="PS51709"/>
    </source>
</evidence>
<reference evidence="10" key="1">
    <citation type="submission" date="2018-06" db="EMBL/GenBank/DDBJ databases">
        <authorList>
            <person name="Zhirakovskaya E."/>
        </authorList>
    </citation>
    <scope>NUCLEOTIDE SEQUENCE</scope>
</reference>
<dbReference type="EMBL" id="UOFI01000140">
    <property type="protein sequence ID" value="VAW69021.1"/>
    <property type="molecule type" value="Genomic_DNA"/>
</dbReference>
<evidence type="ECO:0000256" key="5">
    <source>
        <dbReference type="ARBA" id="ARBA00022741"/>
    </source>
</evidence>
<dbReference type="GO" id="GO:0002098">
    <property type="term" value="P:tRNA wobble uridine modification"/>
    <property type="evidence" value="ECO:0007669"/>
    <property type="project" value="TreeGrafter"/>
</dbReference>
<evidence type="ECO:0000256" key="6">
    <source>
        <dbReference type="ARBA" id="ARBA00022801"/>
    </source>
</evidence>
<accession>A0A3B0XNB6</accession>
<keyword evidence="8" id="KW-0342">GTP-binding</keyword>
<dbReference type="GO" id="GO:0005829">
    <property type="term" value="C:cytosol"/>
    <property type="evidence" value="ECO:0007669"/>
    <property type="project" value="TreeGrafter"/>
</dbReference>
<dbReference type="HAMAP" id="MF_00379">
    <property type="entry name" value="GTPase_MnmE"/>
    <property type="match status" value="1"/>
</dbReference>
<dbReference type="GO" id="GO:0030488">
    <property type="term" value="P:tRNA methylation"/>
    <property type="evidence" value="ECO:0007669"/>
    <property type="project" value="TreeGrafter"/>
</dbReference>
<keyword evidence="4" id="KW-0479">Metal-binding</keyword>
<dbReference type="GO" id="GO:0046872">
    <property type="term" value="F:metal ion binding"/>
    <property type="evidence" value="ECO:0007669"/>
    <property type="project" value="UniProtKB-KW"/>
</dbReference>
<dbReference type="PANTHER" id="PTHR42714:SF2">
    <property type="entry name" value="TRNA MODIFICATION GTPASE GTPBP3, MITOCHONDRIAL"/>
    <property type="match status" value="1"/>
</dbReference>
<evidence type="ECO:0000256" key="8">
    <source>
        <dbReference type="ARBA" id="ARBA00023134"/>
    </source>
</evidence>
<dbReference type="InterPro" id="IPR031168">
    <property type="entry name" value="G_TrmE"/>
</dbReference>
<dbReference type="Gene3D" id="3.40.50.300">
    <property type="entry name" value="P-loop containing nucleotide triphosphate hydrolases"/>
    <property type="match status" value="1"/>
</dbReference>
<dbReference type="Pfam" id="PF12631">
    <property type="entry name" value="MnmE_helical"/>
    <property type="match status" value="1"/>
</dbReference>
<dbReference type="SUPFAM" id="SSF116878">
    <property type="entry name" value="TrmE connector domain"/>
    <property type="match status" value="1"/>
</dbReference>
<keyword evidence="7" id="KW-0460">Magnesium</keyword>
<evidence type="ECO:0000256" key="3">
    <source>
        <dbReference type="ARBA" id="ARBA00022694"/>
    </source>
</evidence>
<evidence type="ECO:0000256" key="1">
    <source>
        <dbReference type="ARBA" id="ARBA00011043"/>
    </source>
</evidence>
<dbReference type="PRINTS" id="PR00326">
    <property type="entry name" value="GTP1OBG"/>
</dbReference>
<dbReference type="NCBIfam" id="TIGR00450">
    <property type="entry name" value="mnmE_trmE_thdF"/>
    <property type="match status" value="1"/>
</dbReference>
<dbReference type="InterPro" id="IPR005225">
    <property type="entry name" value="Small_GTP-bd"/>
</dbReference>
<evidence type="ECO:0000256" key="4">
    <source>
        <dbReference type="ARBA" id="ARBA00022723"/>
    </source>
</evidence>
<dbReference type="Gene3D" id="3.30.1360.120">
    <property type="entry name" value="Probable tRNA modification gtpase trme, domain 1"/>
    <property type="match status" value="1"/>
</dbReference>
<dbReference type="PANTHER" id="PTHR42714">
    <property type="entry name" value="TRNA MODIFICATION GTPASE GTPBP3"/>
    <property type="match status" value="1"/>
</dbReference>
<dbReference type="GO" id="GO:0003924">
    <property type="term" value="F:GTPase activity"/>
    <property type="evidence" value="ECO:0007669"/>
    <property type="project" value="InterPro"/>
</dbReference>
<dbReference type="InterPro" id="IPR027266">
    <property type="entry name" value="TrmE/GcvT-like"/>
</dbReference>
<protein>
    <submittedName>
        <fullName evidence="10">tRNA-5-carboxymethylaminomethyl-2-thiouridine(34) synthesis protein MnmE</fullName>
    </submittedName>
</protein>
<dbReference type="PROSITE" id="PS51709">
    <property type="entry name" value="G_TRME"/>
    <property type="match status" value="1"/>
</dbReference>
<feature type="domain" description="TrmE-type G" evidence="9">
    <location>
        <begin position="226"/>
        <end position="390"/>
    </location>
</feature>
<dbReference type="InterPro" id="IPR018948">
    <property type="entry name" value="GTP-bd_TrmE_N"/>
</dbReference>
<dbReference type="GO" id="GO:0005525">
    <property type="term" value="F:GTP binding"/>
    <property type="evidence" value="ECO:0007669"/>
    <property type="project" value="UniProtKB-KW"/>
</dbReference>
<evidence type="ECO:0000256" key="7">
    <source>
        <dbReference type="ARBA" id="ARBA00022842"/>
    </source>
</evidence>
<dbReference type="NCBIfam" id="NF003661">
    <property type="entry name" value="PRK05291.1-3"/>
    <property type="match status" value="1"/>
</dbReference>
<name>A0A3B0XNB6_9ZZZZ</name>
<evidence type="ECO:0000256" key="2">
    <source>
        <dbReference type="ARBA" id="ARBA00022490"/>
    </source>
</evidence>
<dbReference type="InterPro" id="IPR025867">
    <property type="entry name" value="MnmE_helical"/>
</dbReference>
<dbReference type="InterPro" id="IPR004520">
    <property type="entry name" value="GTPase_MnmE"/>
</dbReference>
<dbReference type="InterPro" id="IPR027368">
    <property type="entry name" value="MnmE_dom2"/>
</dbReference>
<keyword evidence="5" id="KW-0547">Nucleotide-binding</keyword>
<dbReference type="CDD" id="cd04164">
    <property type="entry name" value="trmE"/>
    <property type="match status" value="1"/>
</dbReference>
<keyword evidence="3" id="KW-0819">tRNA processing</keyword>
<dbReference type="InterPro" id="IPR006073">
    <property type="entry name" value="GTP-bd"/>
</dbReference>
<dbReference type="FunFam" id="3.30.1360.120:FF:000001">
    <property type="entry name" value="tRNA modification GTPase MnmE"/>
    <property type="match status" value="1"/>
</dbReference>
<keyword evidence="2" id="KW-0963">Cytoplasm</keyword>
<gene>
    <name evidence="10" type="ORF">MNBD_GAMMA09-1977</name>
</gene>
<dbReference type="AlphaFoldDB" id="A0A3B0XNB6"/>
<dbReference type="InterPro" id="IPR027417">
    <property type="entry name" value="P-loop_NTPase"/>
</dbReference>
<proteinExistence type="inferred from homology"/>